<proteinExistence type="predicted"/>
<feature type="transmembrane region" description="Helical" evidence="1">
    <location>
        <begin position="12"/>
        <end position="29"/>
    </location>
</feature>
<evidence type="ECO:0000313" key="2">
    <source>
        <dbReference type="EMBL" id="GGP28042.1"/>
    </source>
</evidence>
<protein>
    <submittedName>
        <fullName evidence="2">Uncharacterized protein</fullName>
    </submittedName>
</protein>
<keyword evidence="1" id="KW-0472">Membrane</keyword>
<accession>A0ABQ2PST4</accession>
<evidence type="ECO:0000313" key="3">
    <source>
        <dbReference type="Proteomes" id="UP000621859"/>
    </source>
</evidence>
<sequence>MDGLFMARPFGFGMPVALYGVASHLRYLVPRRNCRLVYSHWHAERWRAKIVNRLWIIELSEPG</sequence>
<reference evidence="3" key="1">
    <citation type="journal article" date="2019" name="Int. J. Syst. Evol. Microbiol.">
        <title>The Global Catalogue of Microorganisms (GCM) 10K type strain sequencing project: providing services to taxonomists for standard genome sequencing and annotation.</title>
        <authorList>
            <consortium name="The Broad Institute Genomics Platform"/>
            <consortium name="The Broad Institute Genome Sequencing Center for Infectious Disease"/>
            <person name="Wu L."/>
            <person name="Ma J."/>
        </authorList>
    </citation>
    <scope>NUCLEOTIDE SEQUENCE [LARGE SCALE GENOMIC DNA]</scope>
    <source>
        <strain evidence="3">CGMCC 1.8860</strain>
    </source>
</reference>
<keyword evidence="1" id="KW-0812">Transmembrane</keyword>
<dbReference type="EMBL" id="BMLY01000009">
    <property type="protein sequence ID" value="GGP28042.1"/>
    <property type="molecule type" value="Genomic_DNA"/>
</dbReference>
<evidence type="ECO:0000256" key="1">
    <source>
        <dbReference type="SAM" id="Phobius"/>
    </source>
</evidence>
<gene>
    <name evidence="2" type="ORF">GCM10010971_38610</name>
</gene>
<organism evidence="2 3">
    <name type="scientific">Silvimonas amylolytica</name>
    <dbReference type="NCBI Taxonomy" id="449663"/>
    <lineage>
        <taxon>Bacteria</taxon>
        <taxon>Pseudomonadati</taxon>
        <taxon>Pseudomonadota</taxon>
        <taxon>Betaproteobacteria</taxon>
        <taxon>Neisseriales</taxon>
        <taxon>Chitinibacteraceae</taxon>
        <taxon>Silvimonas</taxon>
    </lineage>
</organism>
<dbReference type="Proteomes" id="UP000621859">
    <property type="component" value="Unassembled WGS sequence"/>
</dbReference>
<keyword evidence="1" id="KW-1133">Transmembrane helix</keyword>
<keyword evidence="3" id="KW-1185">Reference proteome</keyword>
<name>A0ABQ2PST4_9NEIS</name>
<comment type="caution">
    <text evidence="2">The sequence shown here is derived from an EMBL/GenBank/DDBJ whole genome shotgun (WGS) entry which is preliminary data.</text>
</comment>